<organism evidence="4 5">
    <name type="scientific">Punctularia strigosozonata (strain HHB-11173)</name>
    <name type="common">White-rot fungus</name>
    <dbReference type="NCBI Taxonomy" id="741275"/>
    <lineage>
        <taxon>Eukaryota</taxon>
        <taxon>Fungi</taxon>
        <taxon>Dikarya</taxon>
        <taxon>Basidiomycota</taxon>
        <taxon>Agaricomycotina</taxon>
        <taxon>Agaricomycetes</taxon>
        <taxon>Corticiales</taxon>
        <taxon>Punctulariaceae</taxon>
        <taxon>Punctularia</taxon>
    </lineage>
</organism>
<dbReference type="SMART" id="SM00298">
    <property type="entry name" value="CHROMO"/>
    <property type="match status" value="1"/>
</dbReference>
<gene>
    <name evidence="4" type="ORF">PUNSTDRAFT_23445</name>
</gene>
<feature type="domain" description="Chromo" evidence="3">
    <location>
        <begin position="78"/>
        <end position="130"/>
    </location>
</feature>
<accession>R7RYW5</accession>
<name>R7RYW5_PUNST</name>
<evidence type="ECO:0000256" key="1">
    <source>
        <dbReference type="ARBA" id="ARBA00004123"/>
    </source>
</evidence>
<dbReference type="KEGG" id="psq:PUNSTDRAFT_23445"/>
<dbReference type="GeneID" id="18881974"/>
<protein>
    <recommendedName>
        <fullName evidence="3">Chromo domain-containing protein</fullName>
    </recommendedName>
</protein>
<keyword evidence="5" id="KW-1185">Reference proteome</keyword>
<dbReference type="CDD" id="cd00024">
    <property type="entry name" value="CD_CSD"/>
    <property type="match status" value="1"/>
</dbReference>
<dbReference type="RefSeq" id="XP_007389465.1">
    <property type="nucleotide sequence ID" value="XM_007389403.1"/>
</dbReference>
<feature type="non-terminal residue" evidence="4">
    <location>
        <position position="1"/>
    </location>
</feature>
<keyword evidence="2" id="KW-0539">Nucleus</keyword>
<dbReference type="Gene3D" id="2.40.50.40">
    <property type="match status" value="1"/>
</dbReference>
<evidence type="ECO:0000256" key="2">
    <source>
        <dbReference type="ARBA" id="ARBA00023242"/>
    </source>
</evidence>
<evidence type="ECO:0000313" key="5">
    <source>
        <dbReference type="Proteomes" id="UP000054196"/>
    </source>
</evidence>
<dbReference type="Proteomes" id="UP000054196">
    <property type="component" value="Unassembled WGS sequence"/>
</dbReference>
<proteinExistence type="predicted"/>
<dbReference type="PANTHER" id="PTHR22812">
    <property type="entry name" value="CHROMOBOX PROTEIN"/>
    <property type="match status" value="1"/>
</dbReference>
<dbReference type="InterPro" id="IPR023780">
    <property type="entry name" value="Chromo_domain"/>
</dbReference>
<dbReference type="GO" id="GO:0005634">
    <property type="term" value="C:nucleus"/>
    <property type="evidence" value="ECO:0007669"/>
    <property type="project" value="UniProtKB-SubCell"/>
</dbReference>
<dbReference type="PROSITE" id="PS50013">
    <property type="entry name" value="CHROMO_2"/>
    <property type="match status" value="1"/>
</dbReference>
<dbReference type="InterPro" id="IPR016197">
    <property type="entry name" value="Chromo-like_dom_sf"/>
</dbReference>
<dbReference type="OrthoDB" id="2630497at2759"/>
<dbReference type="GO" id="GO:0006338">
    <property type="term" value="P:chromatin remodeling"/>
    <property type="evidence" value="ECO:0007669"/>
    <property type="project" value="UniProtKB-ARBA"/>
</dbReference>
<feature type="non-terminal residue" evidence="4">
    <location>
        <position position="130"/>
    </location>
</feature>
<comment type="subcellular location">
    <subcellularLocation>
        <location evidence="1">Nucleus</location>
    </subcellularLocation>
</comment>
<dbReference type="Pfam" id="PF00385">
    <property type="entry name" value="Chromo"/>
    <property type="match status" value="1"/>
</dbReference>
<evidence type="ECO:0000313" key="4">
    <source>
        <dbReference type="EMBL" id="EIN03305.1"/>
    </source>
</evidence>
<evidence type="ECO:0000259" key="3">
    <source>
        <dbReference type="PROSITE" id="PS50013"/>
    </source>
</evidence>
<dbReference type="eggNOG" id="ENOG502S856">
    <property type="taxonomic scope" value="Eukaryota"/>
</dbReference>
<dbReference type="HOGENOM" id="CLU_000384_6_4_1"/>
<dbReference type="InterPro" id="IPR056924">
    <property type="entry name" value="SH3_Tf2-1"/>
</dbReference>
<reference evidence="5" key="1">
    <citation type="journal article" date="2012" name="Science">
        <title>The Paleozoic origin of enzymatic lignin decomposition reconstructed from 31 fungal genomes.</title>
        <authorList>
            <person name="Floudas D."/>
            <person name="Binder M."/>
            <person name="Riley R."/>
            <person name="Barry K."/>
            <person name="Blanchette R.A."/>
            <person name="Henrissat B."/>
            <person name="Martinez A.T."/>
            <person name="Otillar R."/>
            <person name="Spatafora J.W."/>
            <person name="Yadav J.S."/>
            <person name="Aerts A."/>
            <person name="Benoit I."/>
            <person name="Boyd A."/>
            <person name="Carlson A."/>
            <person name="Copeland A."/>
            <person name="Coutinho P.M."/>
            <person name="de Vries R.P."/>
            <person name="Ferreira P."/>
            <person name="Findley K."/>
            <person name="Foster B."/>
            <person name="Gaskell J."/>
            <person name="Glotzer D."/>
            <person name="Gorecki P."/>
            <person name="Heitman J."/>
            <person name="Hesse C."/>
            <person name="Hori C."/>
            <person name="Igarashi K."/>
            <person name="Jurgens J.A."/>
            <person name="Kallen N."/>
            <person name="Kersten P."/>
            <person name="Kohler A."/>
            <person name="Kuees U."/>
            <person name="Kumar T.K.A."/>
            <person name="Kuo A."/>
            <person name="LaButti K."/>
            <person name="Larrondo L.F."/>
            <person name="Lindquist E."/>
            <person name="Ling A."/>
            <person name="Lombard V."/>
            <person name="Lucas S."/>
            <person name="Lundell T."/>
            <person name="Martin R."/>
            <person name="McLaughlin D.J."/>
            <person name="Morgenstern I."/>
            <person name="Morin E."/>
            <person name="Murat C."/>
            <person name="Nagy L.G."/>
            <person name="Nolan M."/>
            <person name="Ohm R.A."/>
            <person name="Patyshakuliyeva A."/>
            <person name="Rokas A."/>
            <person name="Ruiz-Duenas F.J."/>
            <person name="Sabat G."/>
            <person name="Salamov A."/>
            <person name="Samejima M."/>
            <person name="Schmutz J."/>
            <person name="Slot J.C."/>
            <person name="St John F."/>
            <person name="Stenlid J."/>
            <person name="Sun H."/>
            <person name="Sun S."/>
            <person name="Syed K."/>
            <person name="Tsang A."/>
            <person name="Wiebenga A."/>
            <person name="Young D."/>
            <person name="Pisabarro A."/>
            <person name="Eastwood D.C."/>
            <person name="Martin F."/>
            <person name="Cullen D."/>
            <person name="Grigoriev I.V."/>
            <person name="Hibbett D.S."/>
        </authorList>
    </citation>
    <scope>NUCLEOTIDE SEQUENCE [LARGE SCALE GENOMIC DNA]</scope>
    <source>
        <strain evidence="5">HHB-11173 SS5</strain>
    </source>
</reference>
<dbReference type="InterPro" id="IPR000953">
    <property type="entry name" value="Chromo/chromo_shadow_dom"/>
</dbReference>
<dbReference type="SUPFAM" id="SSF54160">
    <property type="entry name" value="Chromo domain-like"/>
    <property type="match status" value="1"/>
</dbReference>
<dbReference type="OMA" id="HEEQWEV"/>
<dbReference type="AlphaFoldDB" id="R7RYW5"/>
<sequence length="130" mass="15091">GKNLKNNYPTAKLAPKRFGPFKIEDEVGTGAFKLKLPRTWKIHPVFHASLLTPYTRTKEYGESHQKPPPDLIDGQEEYEIETITKSRRQGRGYAYCVKWKGYPDSENEWIPLSRMGHAMELVKEFHSNNK</sequence>
<dbReference type="InterPro" id="IPR051219">
    <property type="entry name" value="Heterochromatin_chromo-domain"/>
</dbReference>
<dbReference type="Pfam" id="PF24626">
    <property type="entry name" value="SH3_Tf2-1"/>
    <property type="match status" value="1"/>
</dbReference>
<dbReference type="EMBL" id="JH687653">
    <property type="protein sequence ID" value="EIN03305.1"/>
    <property type="molecule type" value="Genomic_DNA"/>
</dbReference>